<dbReference type="KEGG" id="ruv:EC9_48520"/>
<dbReference type="PROSITE" id="PS51257">
    <property type="entry name" value="PROKAR_LIPOPROTEIN"/>
    <property type="match status" value="1"/>
</dbReference>
<gene>
    <name evidence="1" type="ORF">EC9_48520</name>
</gene>
<proteinExistence type="predicted"/>
<dbReference type="OrthoDB" id="281347at2"/>
<dbReference type="EMBL" id="CP036261">
    <property type="protein sequence ID" value="QDS90638.1"/>
    <property type="molecule type" value="Genomic_DNA"/>
</dbReference>
<protein>
    <submittedName>
        <fullName evidence="1">Uncharacterized protein</fullName>
    </submittedName>
</protein>
<dbReference type="AlphaFoldDB" id="A0A517M6Y2"/>
<name>A0A517M6Y2_9BACT</name>
<evidence type="ECO:0000313" key="2">
    <source>
        <dbReference type="Proteomes" id="UP000319557"/>
    </source>
</evidence>
<reference evidence="1 2" key="1">
    <citation type="submission" date="2019-02" db="EMBL/GenBank/DDBJ databases">
        <title>Deep-cultivation of Planctomycetes and their phenomic and genomic characterization uncovers novel biology.</title>
        <authorList>
            <person name="Wiegand S."/>
            <person name="Jogler M."/>
            <person name="Boedeker C."/>
            <person name="Pinto D."/>
            <person name="Vollmers J."/>
            <person name="Rivas-Marin E."/>
            <person name="Kohn T."/>
            <person name="Peeters S.H."/>
            <person name="Heuer A."/>
            <person name="Rast P."/>
            <person name="Oberbeckmann S."/>
            <person name="Bunk B."/>
            <person name="Jeske O."/>
            <person name="Meyerdierks A."/>
            <person name="Storesund J.E."/>
            <person name="Kallscheuer N."/>
            <person name="Luecker S."/>
            <person name="Lage O.M."/>
            <person name="Pohl T."/>
            <person name="Merkel B.J."/>
            <person name="Hornburger P."/>
            <person name="Mueller R.-W."/>
            <person name="Bruemmer F."/>
            <person name="Labrenz M."/>
            <person name="Spormann A.M."/>
            <person name="Op den Camp H."/>
            <person name="Overmann J."/>
            <person name="Amann R."/>
            <person name="Jetten M.S.M."/>
            <person name="Mascher T."/>
            <person name="Medema M.H."/>
            <person name="Devos D.P."/>
            <person name="Kaster A.-K."/>
            <person name="Ovreas L."/>
            <person name="Rohde M."/>
            <person name="Galperin M.Y."/>
            <person name="Jogler C."/>
        </authorList>
    </citation>
    <scope>NUCLEOTIDE SEQUENCE [LARGE SCALE GENOMIC DNA]</scope>
    <source>
        <strain evidence="1 2">EC9</strain>
    </source>
</reference>
<dbReference type="RefSeq" id="WP_145348418.1">
    <property type="nucleotide sequence ID" value="NZ_CP036261.1"/>
</dbReference>
<dbReference type="Proteomes" id="UP000319557">
    <property type="component" value="Chromosome"/>
</dbReference>
<accession>A0A517M6Y2</accession>
<keyword evidence="2" id="KW-1185">Reference proteome</keyword>
<organism evidence="1 2">
    <name type="scientific">Rosistilla ulvae</name>
    <dbReference type="NCBI Taxonomy" id="1930277"/>
    <lineage>
        <taxon>Bacteria</taxon>
        <taxon>Pseudomonadati</taxon>
        <taxon>Planctomycetota</taxon>
        <taxon>Planctomycetia</taxon>
        <taxon>Pirellulales</taxon>
        <taxon>Pirellulaceae</taxon>
        <taxon>Rosistilla</taxon>
    </lineage>
</organism>
<sequence>MLARLIVCSLLVGALVGCDGREAGVPVEPPGPVELAKAVLQDIASTGTLNSSIEGLQDRLDAVRATDPAKADELLADYETLMAIPRGNVAKIKATAKQMVDKF</sequence>
<evidence type="ECO:0000313" key="1">
    <source>
        <dbReference type="EMBL" id="QDS90638.1"/>
    </source>
</evidence>